<evidence type="ECO:0008006" key="4">
    <source>
        <dbReference type="Google" id="ProtNLM"/>
    </source>
</evidence>
<sequence length="107" mass="12041">MRRSVHFLTLAALTSIASTGAAAAQTCLSQTASAKCLVIPAEQRSQPEYAVGDAFPIYNYSMLLDIDRYGLPPVDGAWRYYKADYVVYRVDANDHQVLEVIHNFRRR</sequence>
<dbReference type="RefSeq" id="WP_263338805.1">
    <property type="nucleotide sequence ID" value="NZ_JAOVQO010000017.1"/>
</dbReference>
<evidence type="ECO:0000256" key="1">
    <source>
        <dbReference type="SAM" id="SignalP"/>
    </source>
</evidence>
<dbReference type="EMBL" id="JAOVQO010000017">
    <property type="protein sequence ID" value="MCU9849714.1"/>
    <property type="molecule type" value="Genomic_DNA"/>
</dbReference>
<dbReference type="Proteomes" id="UP001209535">
    <property type="component" value="Unassembled WGS sequence"/>
</dbReference>
<evidence type="ECO:0000313" key="3">
    <source>
        <dbReference type="Proteomes" id="UP001209535"/>
    </source>
</evidence>
<feature type="chain" id="PRO_5047175842" description="Nickel/cobalt transporter regulator" evidence="1">
    <location>
        <begin position="24"/>
        <end position="107"/>
    </location>
</feature>
<comment type="caution">
    <text evidence="2">The sequence shown here is derived from an EMBL/GenBank/DDBJ whole genome shotgun (WGS) entry which is preliminary data.</text>
</comment>
<keyword evidence="1" id="KW-0732">Signal</keyword>
<proteinExistence type="predicted"/>
<gene>
    <name evidence="2" type="ORF">OEZ60_17070</name>
</gene>
<feature type="signal peptide" evidence="1">
    <location>
        <begin position="1"/>
        <end position="23"/>
    </location>
</feature>
<keyword evidence="3" id="KW-1185">Reference proteome</keyword>
<evidence type="ECO:0000313" key="2">
    <source>
        <dbReference type="EMBL" id="MCU9849714.1"/>
    </source>
</evidence>
<protein>
    <recommendedName>
        <fullName evidence="4">Nickel/cobalt transporter regulator</fullName>
    </recommendedName>
</protein>
<reference evidence="2 3" key="1">
    <citation type="submission" date="2022-10" db="EMBL/GenBank/DDBJ databases">
        <title>Defluviimonas sp. nov., isolated from ocean surface sediments.</title>
        <authorList>
            <person name="He W."/>
            <person name="Wang L."/>
            <person name="Zhang D.-F."/>
        </authorList>
    </citation>
    <scope>NUCLEOTIDE SEQUENCE [LARGE SCALE GENOMIC DNA]</scope>
    <source>
        <strain evidence="2 3">WL0024</strain>
    </source>
</reference>
<organism evidence="2 3">
    <name type="scientific">Albidovulum salinarum</name>
    <dbReference type="NCBI Taxonomy" id="2984153"/>
    <lineage>
        <taxon>Bacteria</taxon>
        <taxon>Pseudomonadati</taxon>
        <taxon>Pseudomonadota</taxon>
        <taxon>Alphaproteobacteria</taxon>
        <taxon>Rhodobacterales</taxon>
        <taxon>Paracoccaceae</taxon>
        <taxon>Albidovulum</taxon>
    </lineage>
</organism>
<name>A0ABT2X8L2_9RHOB</name>
<accession>A0ABT2X8L2</accession>